<comment type="caution">
    <text evidence="1">The sequence shown here is derived from an EMBL/GenBank/DDBJ whole genome shotgun (WGS) entry which is preliminary data.</text>
</comment>
<dbReference type="AlphaFoldDB" id="A0A4Q1U2T4"/>
<dbReference type="RefSeq" id="WP_129301735.1">
    <property type="nucleotide sequence ID" value="NZ_MSSM01000014.1"/>
</dbReference>
<name>A0A4Q1U2T4_9LACO</name>
<dbReference type="EMBL" id="MSSM01000014">
    <property type="protein sequence ID" value="RXT25065.1"/>
    <property type="molecule type" value="Genomic_DNA"/>
</dbReference>
<dbReference type="Proteomes" id="UP000290475">
    <property type="component" value="Unassembled WGS sequence"/>
</dbReference>
<organism evidence="1 2">
    <name type="scientific">Lacticaseibacillus chiayiensis</name>
    <dbReference type="NCBI Taxonomy" id="2100821"/>
    <lineage>
        <taxon>Bacteria</taxon>
        <taxon>Bacillati</taxon>
        <taxon>Bacillota</taxon>
        <taxon>Bacilli</taxon>
        <taxon>Lactobacillales</taxon>
        <taxon>Lactobacillaceae</taxon>
        <taxon>Lacticaseibacillus</taxon>
    </lineage>
</organism>
<accession>A0A4Q1U2T4</accession>
<protein>
    <submittedName>
        <fullName evidence="1">Uncharacterized protein</fullName>
    </submittedName>
</protein>
<evidence type="ECO:0000313" key="2">
    <source>
        <dbReference type="Proteomes" id="UP000290475"/>
    </source>
</evidence>
<proteinExistence type="predicted"/>
<reference evidence="1 2" key="1">
    <citation type="submission" date="2017-01" db="EMBL/GenBank/DDBJ databases">
        <title>Lactobacillus chiayiensis sp. nov., a lactic acid bacterium isolated from compost.</title>
        <authorList>
            <person name="Huang C.-H."/>
        </authorList>
    </citation>
    <scope>NUCLEOTIDE SEQUENCE [LARGE SCALE GENOMIC DNA]</scope>
    <source>
        <strain evidence="2">chh01</strain>
    </source>
</reference>
<gene>
    <name evidence="1" type="ORF">BVJ53_06650</name>
</gene>
<evidence type="ECO:0000313" key="1">
    <source>
        <dbReference type="EMBL" id="RXT25065.1"/>
    </source>
</evidence>
<sequence>MADAKYPRQLSLAIEASGLSKRSISKKSFLSESSIGKYALGQRNVDHEKKKSLWSLLKGVRLGLSSARADFGTISFMNNPRINQDVFAATTTADQEESERKAIWTDFKNAIKVPKEKRTRQQQETVTTGFKELVEEIASEQTELIELAEYGGIDLQPFIDKFNQTFGG</sequence>